<sequence length="125" mass="13316">MNELMLREKSYATARLPVVGSKTCCAIPRIGNRDYLAVASTDGYLFCYTIPPEAGECTLARQYRIGPLADEEAGEMSEVPRPPTTTKPIYPNVDAPAVDVAPVGSIGSYGTSPLNRSPPLIPSSA</sequence>
<dbReference type="WBParaSite" id="JU765_v2.g11582.t1">
    <property type="protein sequence ID" value="JU765_v2.g11582.t1"/>
    <property type="gene ID" value="JU765_v2.g11582"/>
</dbReference>
<evidence type="ECO:0000313" key="2">
    <source>
        <dbReference type="WBParaSite" id="JU765_v2.g11582.t1"/>
    </source>
</evidence>
<protein>
    <submittedName>
        <fullName evidence="2">Uncharacterized protein</fullName>
    </submittedName>
</protein>
<organism evidence="1 2">
    <name type="scientific">Panagrolaimus sp. JU765</name>
    <dbReference type="NCBI Taxonomy" id="591449"/>
    <lineage>
        <taxon>Eukaryota</taxon>
        <taxon>Metazoa</taxon>
        <taxon>Ecdysozoa</taxon>
        <taxon>Nematoda</taxon>
        <taxon>Chromadorea</taxon>
        <taxon>Rhabditida</taxon>
        <taxon>Tylenchina</taxon>
        <taxon>Panagrolaimomorpha</taxon>
        <taxon>Panagrolaimoidea</taxon>
        <taxon>Panagrolaimidae</taxon>
        <taxon>Panagrolaimus</taxon>
    </lineage>
</organism>
<reference evidence="2" key="1">
    <citation type="submission" date="2022-11" db="UniProtKB">
        <authorList>
            <consortium name="WormBaseParasite"/>
        </authorList>
    </citation>
    <scope>IDENTIFICATION</scope>
</reference>
<name>A0AC34PZR8_9BILA</name>
<dbReference type="Proteomes" id="UP000887576">
    <property type="component" value="Unplaced"/>
</dbReference>
<accession>A0AC34PZR8</accession>
<proteinExistence type="predicted"/>
<evidence type="ECO:0000313" key="1">
    <source>
        <dbReference type="Proteomes" id="UP000887576"/>
    </source>
</evidence>